<keyword evidence="12" id="KW-1185">Reference proteome</keyword>
<evidence type="ECO:0000259" key="10">
    <source>
        <dbReference type="PROSITE" id="PS50157"/>
    </source>
</evidence>
<evidence type="ECO:0000313" key="11">
    <source>
        <dbReference type="EMBL" id="KAF5717505.1"/>
    </source>
</evidence>
<dbReference type="GO" id="GO:0005634">
    <property type="term" value="C:nucleus"/>
    <property type="evidence" value="ECO:0007669"/>
    <property type="project" value="UniProtKB-SubCell"/>
</dbReference>
<evidence type="ECO:0000256" key="3">
    <source>
        <dbReference type="ARBA" id="ARBA00022771"/>
    </source>
</evidence>
<keyword evidence="3 8" id="KW-0863">Zinc-finger</keyword>
<gene>
    <name evidence="11" type="ORF">FMUND_5801</name>
</gene>
<dbReference type="EMBL" id="JAAOAN010000188">
    <property type="protein sequence ID" value="KAF5717505.1"/>
    <property type="molecule type" value="Genomic_DNA"/>
</dbReference>
<evidence type="ECO:0000256" key="5">
    <source>
        <dbReference type="ARBA" id="ARBA00023015"/>
    </source>
</evidence>
<keyword evidence="5" id="KW-0805">Transcription regulation</keyword>
<feature type="compositionally biased region" description="Low complexity" evidence="9">
    <location>
        <begin position="141"/>
        <end position="151"/>
    </location>
</feature>
<name>A0A8H5YUG5_9HYPO</name>
<keyword evidence="4" id="KW-0862">Zinc</keyword>
<accession>A0A8H5YUG5</accession>
<dbReference type="Proteomes" id="UP000544331">
    <property type="component" value="Unassembled WGS sequence"/>
</dbReference>
<comment type="caution">
    <text evidence="11">The sequence shown here is derived from an EMBL/GenBank/DDBJ whole genome shotgun (WGS) entry which is preliminary data.</text>
</comment>
<evidence type="ECO:0000256" key="1">
    <source>
        <dbReference type="ARBA" id="ARBA00004123"/>
    </source>
</evidence>
<dbReference type="PROSITE" id="PS50157">
    <property type="entry name" value="ZINC_FINGER_C2H2_2"/>
    <property type="match status" value="1"/>
</dbReference>
<proteinExistence type="predicted"/>
<dbReference type="OrthoDB" id="5242988at2759"/>
<keyword evidence="2" id="KW-0479">Metal-binding</keyword>
<dbReference type="GO" id="GO:0006357">
    <property type="term" value="P:regulation of transcription by RNA polymerase II"/>
    <property type="evidence" value="ECO:0007669"/>
    <property type="project" value="TreeGrafter"/>
</dbReference>
<dbReference type="InterPro" id="IPR051061">
    <property type="entry name" value="Zinc_finger_trans_reg"/>
</dbReference>
<evidence type="ECO:0000256" key="8">
    <source>
        <dbReference type="PROSITE-ProRule" id="PRU00042"/>
    </source>
</evidence>
<evidence type="ECO:0000256" key="4">
    <source>
        <dbReference type="ARBA" id="ARBA00022833"/>
    </source>
</evidence>
<keyword evidence="7" id="KW-0539">Nucleus</keyword>
<comment type="subcellular location">
    <subcellularLocation>
        <location evidence="1">Nucleus</location>
    </subcellularLocation>
</comment>
<dbReference type="InterPro" id="IPR013087">
    <property type="entry name" value="Znf_C2H2_type"/>
</dbReference>
<organism evidence="11 12">
    <name type="scientific">Fusarium mundagurra</name>
    <dbReference type="NCBI Taxonomy" id="1567541"/>
    <lineage>
        <taxon>Eukaryota</taxon>
        <taxon>Fungi</taxon>
        <taxon>Dikarya</taxon>
        <taxon>Ascomycota</taxon>
        <taxon>Pezizomycotina</taxon>
        <taxon>Sordariomycetes</taxon>
        <taxon>Hypocreomycetidae</taxon>
        <taxon>Hypocreales</taxon>
        <taxon>Nectriaceae</taxon>
        <taxon>Fusarium</taxon>
        <taxon>Fusarium fujikuroi species complex</taxon>
    </lineage>
</organism>
<evidence type="ECO:0000313" key="12">
    <source>
        <dbReference type="Proteomes" id="UP000544331"/>
    </source>
</evidence>
<dbReference type="AlphaFoldDB" id="A0A8H5YUG5"/>
<evidence type="ECO:0000256" key="2">
    <source>
        <dbReference type="ARBA" id="ARBA00022723"/>
    </source>
</evidence>
<feature type="region of interest" description="Disordered" evidence="9">
    <location>
        <begin position="1"/>
        <end position="23"/>
    </location>
</feature>
<feature type="domain" description="C2H2-type" evidence="10">
    <location>
        <begin position="162"/>
        <end position="188"/>
    </location>
</feature>
<evidence type="ECO:0000256" key="6">
    <source>
        <dbReference type="ARBA" id="ARBA00023163"/>
    </source>
</evidence>
<feature type="region of interest" description="Disordered" evidence="9">
    <location>
        <begin position="130"/>
        <end position="159"/>
    </location>
</feature>
<dbReference type="PROSITE" id="PS00028">
    <property type="entry name" value="ZINC_FINGER_C2H2_1"/>
    <property type="match status" value="1"/>
</dbReference>
<dbReference type="PANTHER" id="PTHR46179:SF13">
    <property type="entry name" value="C2H2-TYPE DOMAIN-CONTAINING PROTEIN"/>
    <property type="match status" value="1"/>
</dbReference>
<sequence length="331" mass="36338">MNNLRRKDHRGAVNFNGPGHYHGPTVRHRTVQAVSTPPTTPASIALSMSKTTVSPGLMSFDIFQQPIHSDFNIGCYRSASPAKLDLGLEPCTNWAGEIDMREMSTISTISADTSSTGSIFSSVPTEFSDAMTVRNGRGRSRGPSPLSRGGRTNSTDNSTPSFVCLGPQCQRAFSSDKDLKSHVKSCHTYLCNWAGCDQPSFSTRDGLIYHVKVKHLVICPSPGCTETTFQSIRLLQSHIAMAHPEDGRDDAKEWELPAKMNASMEAGNRSSSNEKPITAVASLKRKNRDHDTDFSMDVVKTKRQCQDRLQIVVEKRARKNAGEVTKSPLPQ</sequence>
<keyword evidence="6" id="KW-0804">Transcription</keyword>
<dbReference type="GO" id="GO:0008270">
    <property type="term" value="F:zinc ion binding"/>
    <property type="evidence" value="ECO:0007669"/>
    <property type="project" value="UniProtKB-KW"/>
</dbReference>
<evidence type="ECO:0000256" key="7">
    <source>
        <dbReference type="ARBA" id="ARBA00023242"/>
    </source>
</evidence>
<reference evidence="11 12" key="1">
    <citation type="submission" date="2020-05" db="EMBL/GenBank/DDBJ databases">
        <title>Identification and distribution of gene clusters putatively required for synthesis of sphingolipid metabolism inhibitors in phylogenetically diverse species of the filamentous fungus Fusarium.</title>
        <authorList>
            <person name="Kim H.-S."/>
            <person name="Busman M."/>
            <person name="Brown D.W."/>
            <person name="Divon H."/>
            <person name="Uhlig S."/>
            <person name="Proctor R.H."/>
        </authorList>
    </citation>
    <scope>NUCLEOTIDE SEQUENCE [LARGE SCALE GENOMIC DNA]</scope>
    <source>
        <strain evidence="11 12">NRRL 66235</strain>
    </source>
</reference>
<protein>
    <submittedName>
        <fullName evidence="11">DNA polymerase epsilon subunit 1</fullName>
    </submittedName>
</protein>
<dbReference type="Gene3D" id="3.30.160.60">
    <property type="entry name" value="Classic Zinc Finger"/>
    <property type="match status" value="1"/>
</dbReference>
<dbReference type="SMART" id="SM00355">
    <property type="entry name" value="ZnF_C2H2"/>
    <property type="match status" value="3"/>
</dbReference>
<dbReference type="PANTHER" id="PTHR46179">
    <property type="entry name" value="ZINC FINGER PROTEIN"/>
    <property type="match status" value="1"/>
</dbReference>
<evidence type="ECO:0000256" key="9">
    <source>
        <dbReference type="SAM" id="MobiDB-lite"/>
    </source>
</evidence>